<dbReference type="VEuPathDB" id="FungiDB:PV10_04347"/>
<gene>
    <name evidence="2" type="ORF">B0A52_07102</name>
</gene>
<dbReference type="Proteomes" id="UP000288859">
    <property type="component" value="Unassembled WGS sequence"/>
</dbReference>
<dbReference type="GO" id="GO:0019441">
    <property type="term" value="P:L-tryptophan catabolic process to kynurenine"/>
    <property type="evidence" value="ECO:0007669"/>
    <property type="project" value="InterPro"/>
</dbReference>
<protein>
    <recommendedName>
        <fullName evidence="4">Cyclase</fullName>
    </recommendedName>
</protein>
<dbReference type="PANTHER" id="PTHR34861:SF10">
    <property type="entry name" value="CYCLASE"/>
    <property type="match status" value="1"/>
</dbReference>
<dbReference type="InterPro" id="IPR037175">
    <property type="entry name" value="KFase_sf"/>
</dbReference>
<comment type="caution">
    <text evidence="2">The sequence shown here is derived from an EMBL/GenBank/DDBJ whole genome shotgun (WGS) entry which is preliminary data.</text>
</comment>
<dbReference type="AlphaFoldDB" id="A0A438MY41"/>
<evidence type="ECO:0000313" key="3">
    <source>
        <dbReference type="Proteomes" id="UP000288859"/>
    </source>
</evidence>
<dbReference type="OrthoDB" id="5396at2759"/>
<proteinExistence type="inferred from homology"/>
<evidence type="ECO:0008006" key="4">
    <source>
        <dbReference type="Google" id="ProtNLM"/>
    </source>
</evidence>
<name>A0A438MY41_EXOME</name>
<comment type="similarity">
    <text evidence="1">Belongs to the Cyclase 1 superfamily.</text>
</comment>
<evidence type="ECO:0000313" key="2">
    <source>
        <dbReference type="EMBL" id="RVX68675.1"/>
    </source>
</evidence>
<dbReference type="InterPro" id="IPR007325">
    <property type="entry name" value="KFase/CYL"/>
</dbReference>
<reference evidence="2 3" key="1">
    <citation type="submission" date="2017-03" db="EMBL/GenBank/DDBJ databases">
        <title>Genomes of endolithic fungi from Antarctica.</title>
        <authorList>
            <person name="Coleine C."/>
            <person name="Masonjones S."/>
            <person name="Stajich J.E."/>
        </authorList>
    </citation>
    <scope>NUCLEOTIDE SEQUENCE [LARGE SCALE GENOMIC DNA]</scope>
    <source>
        <strain evidence="2 3">CCFEE 6314</strain>
    </source>
</reference>
<dbReference type="Pfam" id="PF04199">
    <property type="entry name" value="Cyclase"/>
    <property type="match status" value="1"/>
</dbReference>
<sequence>MTTVSKWDPDSDNLPKLRDLPKIPGAPEHAAWFWGSDDELGRLNLLTPRRVIEAAQLIRTGERVGLNLPVEWPEPPFFGRTPFKHTVLKAGIKHKDGFIWYNNTTVEEIEGTSGRIGTNAWARRGIVGRGVLIDFYEFCGKSYDPFTPRKITAEEIMACAKAQGVEFRYGDIFIVRTGFSEAYRRLNKTQREEMSATAYLDLKFAGLSRSHDMVELLHDNYFSAVASDAPSFETWPMDEPEHLHHWLLPLWGSPIGELWDLEELAALCRKHNRYTFFLSSSPANVKGGVGSHSNVVAIF</sequence>
<dbReference type="PANTHER" id="PTHR34861">
    <property type="match status" value="1"/>
</dbReference>
<accession>A0A438MY41</accession>
<dbReference type="EMBL" id="NAJM01000036">
    <property type="protein sequence ID" value="RVX68675.1"/>
    <property type="molecule type" value="Genomic_DNA"/>
</dbReference>
<dbReference type="GO" id="GO:0004061">
    <property type="term" value="F:arylformamidase activity"/>
    <property type="evidence" value="ECO:0007669"/>
    <property type="project" value="InterPro"/>
</dbReference>
<dbReference type="Gene3D" id="3.50.30.50">
    <property type="entry name" value="Putative cyclase"/>
    <property type="match status" value="1"/>
</dbReference>
<dbReference type="SUPFAM" id="SSF102198">
    <property type="entry name" value="Putative cyclase"/>
    <property type="match status" value="1"/>
</dbReference>
<evidence type="ECO:0000256" key="1">
    <source>
        <dbReference type="ARBA" id="ARBA00007865"/>
    </source>
</evidence>
<organism evidence="2 3">
    <name type="scientific">Exophiala mesophila</name>
    <name type="common">Black yeast-like fungus</name>
    <dbReference type="NCBI Taxonomy" id="212818"/>
    <lineage>
        <taxon>Eukaryota</taxon>
        <taxon>Fungi</taxon>
        <taxon>Dikarya</taxon>
        <taxon>Ascomycota</taxon>
        <taxon>Pezizomycotina</taxon>
        <taxon>Eurotiomycetes</taxon>
        <taxon>Chaetothyriomycetidae</taxon>
        <taxon>Chaetothyriales</taxon>
        <taxon>Herpotrichiellaceae</taxon>
        <taxon>Exophiala</taxon>
    </lineage>
</organism>